<organism evidence="2 3">
    <name type="scientific">Linnemannia elongata AG-77</name>
    <dbReference type="NCBI Taxonomy" id="1314771"/>
    <lineage>
        <taxon>Eukaryota</taxon>
        <taxon>Fungi</taxon>
        <taxon>Fungi incertae sedis</taxon>
        <taxon>Mucoromycota</taxon>
        <taxon>Mortierellomycotina</taxon>
        <taxon>Mortierellomycetes</taxon>
        <taxon>Mortierellales</taxon>
        <taxon>Mortierellaceae</taxon>
        <taxon>Linnemannia</taxon>
    </lineage>
</organism>
<dbReference type="OrthoDB" id="2691204at2759"/>
<name>A0A197JGP2_9FUNG</name>
<evidence type="ECO:0000313" key="2">
    <source>
        <dbReference type="EMBL" id="OAQ24352.1"/>
    </source>
</evidence>
<dbReference type="InterPro" id="IPR035992">
    <property type="entry name" value="Ricin_B-like_lectins"/>
</dbReference>
<keyword evidence="3" id="KW-1185">Reference proteome</keyword>
<protein>
    <submittedName>
        <fullName evidence="2">Uncharacterized protein</fullName>
    </submittedName>
</protein>
<feature type="chain" id="PRO_5008275924" evidence="1">
    <location>
        <begin position="24"/>
        <end position="170"/>
    </location>
</feature>
<sequence>MQRLNRFFALALSVVFSLQAVAARDLPNGKYLIVPAGNSIPRPLPVGFNANGPTSPVIVGGKDHVWRVTPTEGGTYTIISEQGGSPWLTHVDQGQVFVSLKPPPQEWRVQQYGNNEYSIEIANNIFPPQGWTLDSTAQDTAVKLDFLTCPDPASYGTFCLHMKSRDSQIG</sequence>
<proteinExistence type="predicted"/>
<accession>A0A197JGP2</accession>
<dbReference type="AlphaFoldDB" id="A0A197JGP2"/>
<keyword evidence="1" id="KW-0732">Signal</keyword>
<dbReference type="Proteomes" id="UP000078512">
    <property type="component" value="Unassembled WGS sequence"/>
</dbReference>
<dbReference type="EMBL" id="KV442096">
    <property type="protein sequence ID" value="OAQ24352.1"/>
    <property type="molecule type" value="Genomic_DNA"/>
</dbReference>
<dbReference type="Pfam" id="PF16850">
    <property type="entry name" value="Inhibitor_I66"/>
    <property type="match status" value="1"/>
</dbReference>
<feature type="signal peptide" evidence="1">
    <location>
        <begin position="1"/>
        <end position="23"/>
    </location>
</feature>
<reference evidence="2 3" key="1">
    <citation type="submission" date="2016-05" db="EMBL/GenBank/DDBJ databases">
        <title>Genome sequencing reveals origins of a unique bacterial endosymbiosis in the earliest lineages of terrestrial Fungi.</title>
        <authorList>
            <consortium name="DOE Joint Genome Institute"/>
            <person name="Uehling J."/>
            <person name="Gryganskyi A."/>
            <person name="Hameed K."/>
            <person name="Tschaplinski T."/>
            <person name="Misztal P."/>
            <person name="Wu S."/>
            <person name="Desiro A."/>
            <person name="Vande Pol N."/>
            <person name="Du Z.-Y."/>
            <person name="Zienkiewicz A."/>
            <person name="Zienkiewicz K."/>
            <person name="Morin E."/>
            <person name="Tisserant E."/>
            <person name="Splivallo R."/>
            <person name="Hainaut M."/>
            <person name="Henrissat B."/>
            <person name="Ohm R."/>
            <person name="Kuo A."/>
            <person name="Yan J."/>
            <person name="Lipzen A."/>
            <person name="Nolan M."/>
            <person name="Labutti K."/>
            <person name="Barry K."/>
            <person name="Goldstein A."/>
            <person name="Labbe J."/>
            <person name="Schadt C."/>
            <person name="Tuskan G."/>
            <person name="Grigoriev I."/>
            <person name="Martin F."/>
            <person name="Vilgalys R."/>
            <person name="Bonito G."/>
        </authorList>
    </citation>
    <scope>NUCLEOTIDE SEQUENCE [LARGE SCALE GENOMIC DNA]</scope>
    <source>
        <strain evidence="2 3">AG-77</strain>
    </source>
</reference>
<evidence type="ECO:0000256" key="1">
    <source>
        <dbReference type="SAM" id="SignalP"/>
    </source>
</evidence>
<dbReference type="SUPFAM" id="SSF50370">
    <property type="entry name" value="Ricin B-like lectins"/>
    <property type="match status" value="1"/>
</dbReference>
<dbReference type="GO" id="GO:0004867">
    <property type="term" value="F:serine-type endopeptidase inhibitor activity"/>
    <property type="evidence" value="ECO:0007669"/>
    <property type="project" value="InterPro"/>
</dbReference>
<dbReference type="InterPro" id="IPR031755">
    <property type="entry name" value="Inhibitor_I66"/>
</dbReference>
<dbReference type="Gene3D" id="2.80.10.50">
    <property type="match status" value="1"/>
</dbReference>
<evidence type="ECO:0000313" key="3">
    <source>
        <dbReference type="Proteomes" id="UP000078512"/>
    </source>
</evidence>
<gene>
    <name evidence="2" type="ORF">K457DRAFT_24221</name>
</gene>